<comment type="caution">
    <text evidence="3">The sequence shown here is derived from an EMBL/GenBank/DDBJ whole genome shotgun (WGS) entry which is preliminary data.</text>
</comment>
<sequence>MSLALTIDTQGEETVLAALDRFVDLPREELLEGLGGLLESQHRRRIEEEHTTPAGRPFAPNQRGTTPLYDTGRNLRDAFAYAVSDPEVRLTNSFIGAALLHFGGVVVPKNAKALAFSVGGEAVFTKRVLIPARPFMGISADNQVEIVEAVEAFVEGLVQ</sequence>
<dbReference type="GO" id="GO:0006508">
    <property type="term" value="P:proteolysis"/>
    <property type="evidence" value="ECO:0007669"/>
    <property type="project" value="InterPro"/>
</dbReference>
<proteinExistence type="predicted"/>
<dbReference type="Proteomes" id="UP000577362">
    <property type="component" value="Unassembled WGS sequence"/>
</dbReference>
<dbReference type="Pfam" id="PF05069">
    <property type="entry name" value="Phage_tail_S"/>
    <property type="match status" value="1"/>
</dbReference>
<gene>
    <name evidence="3" type="ORF">GGR16_003264</name>
</gene>
<dbReference type="PROSITE" id="PS50175">
    <property type="entry name" value="ASP_PROT_RETROV"/>
    <property type="match status" value="1"/>
</dbReference>
<name>A0A840BZ48_9HYPH</name>
<dbReference type="InterPro" id="IPR001995">
    <property type="entry name" value="Peptidase_A2_cat"/>
</dbReference>
<feature type="region of interest" description="Disordered" evidence="1">
    <location>
        <begin position="42"/>
        <end position="67"/>
    </location>
</feature>
<dbReference type="RefSeq" id="WP_183317224.1">
    <property type="nucleotide sequence ID" value="NZ_JACIEN010000003.1"/>
</dbReference>
<dbReference type="AlphaFoldDB" id="A0A840BZ48"/>
<protein>
    <submittedName>
        <fullName evidence="3">Phage gpG-like protein</fullName>
    </submittedName>
</protein>
<dbReference type="EMBL" id="JACIEN010000003">
    <property type="protein sequence ID" value="MBB4018230.1"/>
    <property type="molecule type" value="Genomic_DNA"/>
</dbReference>
<evidence type="ECO:0000313" key="3">
    <source>
        <dbReference type="EMBL" id="MBB4018230.1"/>
    </source>
</evidence>
<keyword evidence="4" id="KW-1185">Reference proteome</keyword>
<evidence type="ECO:0000259" key="2">
    <source>
        <dbReference type="PROSITE" id="PS50175"/>
    </source>
</evidence>
<evidence type="ECO:0000256" key="1">
    <source>
        <dbReference type="SAM" id="MobiDB-lite"/>
    </source>
</evidence>
<dbReference type="GO" id="GO:0004190">
    <property type="term" value="F:aspartic-type endopeptidase activity"/>
    <property type="evidence" value="ECO:0007669"/>
    <property type="project" value="InterPro"/>
</dbReference>
<evidence type="ECO:0000313" key="4">
    <source>
        <dbReference type="Proteomes" id="UP000577362"/>
    </source>
</evidence>
<dbReference type="InterPro" id="IPR006522">
    <property type="entry name" value="Phage_virion_morphogenesis"/>
</dbReference>
<feature type="domain" description="Peptidase A2" evidence="2">
    <location>
        <begin position="3"/>
        <end position="75"/>
    </location>
</feature>
<accession>A0A840BZ48</accession>
<reference evidence="3 4" key="1">
    <citation type="submission" date="2020-08" db="EMBL/GenBank/DDBJ databases">
        <title>Genomic Encyclopedia of Type Strains, Phase IV (KMG-IV): sequencing the most valuable type-strain genomes for metagenomic binning, comparative biology and taxonomic classification.</title>
        <authorList>
            <person name="Goeker M."/>
        </authorList>
    </citation>
    <scope>NUCLEOTIDE SEQUENCE [LARGE SCALE GENOMIC DNA]</scope>
    <source>
        <strain evidence="3 4">DSM 103737</strain>
    </source>
</reference>
<organism evidence="3 4">
    <name type="scientific">Chelatococcus caeni</name>
    <dbReference type="NCBI Taxonomy" id="1348468"/>
    <lineage>
        <taxon>Bacteria</taxon>
        <taxon>Pseudomonadati</taxon>
        <taxon>Pseudomonadota</taxon>
        <taxon>Alphaproteobacteria</taxon>
        <taxon>Hyphomicrobiales</taxon>
        <taxon>Chelatococcaceae</taxon>
        <taxon>Chelatococcus</taxon>
    </lineage>
</organism>